<accession>A0A2P2Q8T2</accession>
<reference evidence="1" key="1">
    <citation type="submission" date="2018-02" db="EMBL/GenBank/DDBJ databases">
        <title>Rhizophora mucronata_Transcriptome.</title>
        <authorList>
            <person name="Meera S.P."/>
            <person name="Sreeshan A."/>
            <person name="Augustine A."/>
        </authorList>
    </citation>
    <scope>NUCLEOTIDE SEQUENCE</scope>
    <source>
        <tissue evidence="1">Leaf</tissue>
    </source>
</reference>
<dbReference type="EMBL" id="GGEC01082907">
    <property type="protein sequence ID" value="MBX63391.1"/>
    <property type="molecule type" value="Transcribed_RNA"/>
</dbReference>
<proteinExistence type="predicted"/>
<sequence length="45" mass="5192">MLHCNVMDVIALISLQILVIEHQNYKLIPFSWLSIAEDVLAVWIV</sequence>
<organism evidence="1">
    <name type="scientific">Rhizophora mucronata</name>
    <name type="common">Asiatic mangrove</name>
    <dbReference type="NCBI Taxonomy" id="61149"/>
    <lineage>
        <taxon>Eukaryota</taxon>
        <taxon>Viridiplantae</taxon>
        <taxon>Streptophyta</taxon>
        <taxon>Embryophyta</taxon>
        <taxon>Tracheophyta</taxon>
        <taxon>Spermatophyta</taxon>
        <taxon>Magnoliopsida</taxon>
        <taxon>eudicotyledons</taxon>
        <taxon>Gunneridae</taxon>
        <taxon>Pentapetalae</taxon>
        <taxon>rosids</taxon>
        <taxon>fabids</taxon>
        <taxon>Malpighiales</taxon>
        <taxon>Rhizophoraceae</taxon>
        <taxon>Rhizophora</taxon>
    </lineage>
</organism>
<protein>
    <submittedName>
        <fullName evidence="1">Uncharacterized protein</fullName>
    </submittedName>
</protein>
<dbReference type="AlphaFoldDB" id="A0A2P2Q8T2"/>
<evidence type="ECO:0000313" key="1">
    <source>
        <dbReference type="EMBL" id="MBX63391.1"/>
    </source>
</evidence>
<name>A0A2P2Q8T2_RHIMU</name>